<dbReference type="Pfam" id="PF04299">
    <property type="entry name" value="FMN_bind_2"/>
    <property type="match status" value="1"/>
</dbReference>
<dbReference type="PIRSF" id="PIRSF010372">
    <property type="entry name" value="PaiB"/>
    <property type="match status" value="1"/>
</dbReference>
<dbReference type="EMBL" id="FUWH01000002">
    <property type="protein sequence ID" value="SJZ47278.1"/>
    <property type="molecule type" value="Genomic_DNA"/>
</dbReference>
<gene>
    <name evidence="1" type="ORF">SAMN04488132_102184</name>
</gene>
<name>A0A1T4KY59_9BACT</name>
<dbReference type="InterPro" id="IPR012349">
    <property type="entry name" value="Split_barrel_FMN-bd"/>
</dbReference>
<evidence type="ECO:0000313" key="1">
    <source>
        <dbReference type="EMBL" id="SJZ47278.1"/>
    </source>
</evidence>
<accession>A0A1T4KY59</accession>
<dbReference type="AlphaFoldDB" id="A0A1T4KY59"/>
<evidence type="ECO:0000313" key="2">
    <source>
        <dbReference type="Proteomes" id="UP000190888"/>
    </source>
</evidence>
<keyword evidence="2" id="KW-1185">Reference proteome</keyword>
<dbReference type="OrthoDB" id="9794948at2"/>
<reference evidence="1 2" key="1">
    <citation type="submission" date="2017-02" db="EMBL/GenBank/DDBJ databases">
        <authorList>
            <person name="Peterson S.W."/>
        </authorList>
    </citation>
    <scope>NUCLEOTIDE SEQUENCE [LARGE SCALE GENOMIC DNA]</scope>
    <source>
        <strain evidence="1 2">DSM 22335</strain>
    </source>
</reference>
<dbReference type="InterPro" id="IPR007396">
    <property type="entry name" value="TR_PAI2-type"/>
</dbReference>
<organism evidence="1 2">
    <name type="scientific">Sediminibacterium ginsengisoli</name>
    <dbReference type="NCBI Taxonomy" id="413434"/>
    <lineage>
        <taxon>Bacteria</taxon>
        <taxon>Pseudomonadati</taxon>
        <taxon>Bacteroidota</taxon>
        <taxon>Chitinophagia</taxon>
        <taxon>Chitinophagales</taxon>
        <taxon>Chitinophagaceae</taxon>
        <taxon>Sediminibacterium</taxon>
    </lineage>
</organism>
<dbReference type="PANTHER" id="PTHR35802">
    <property type="entry name" value="PROTEASE SYNTHASE AND SPORULATION PROTEIN PAI 2"/>
    <property type="match status" value="1"/>
</dbReference>
<dbReference type="PANTHER" id="PTHR35802:SF1">
    <property type="entry name" value="PROTEASE SYNTHASE AND SPORULATION PROTEIN PAI 2"/>
    <property type="match status" value="1"/>
</dbReference>
<dbReference type="SUPFAM" id="SSF50475">
    <property type="entry name" value="FMN-binding split barrel"/>
    <property type="match status" value="1"/>
</dbReference>
<sequence length="213" mass="24318">MYNLPNHKEHNPQVVYEFIRNYPFAIITGTSAQGTPVATHVPLLIKEREDGLYLQGHIMKQTDHHKAFENNRQVLAVFSGPHAYVSASWYENKQQASTWNYMTVHAAGEINFLDAAALPGMLDELTAHFEQNPASPSLYKELPQAYLERMLKAIIAFEIRVASLDHVFKLSQNRDQKSFEHIIEQLQQRDADSRAIAAEMEKRKKDLFGIGNP</sequence>
<proteinExistence type="predicted"/>
<dbReference type="Gene3D" id="2.30.110.10">
    <property type="entry name" value="Electron Transport, Fmn-binding Protein, Chain A"/>
    <property type="match status" value="1"/>
</dbReference>
<dbReference type="STRING" id="413434.SAMN04488132_102184"/>
<protein>
    <submittedName>
        <fullName evidence="1">Negative transcriptional regulator, PaiB family</fullName>
    </submittedName>
</protein>
<dbReference type="Proteomes" id="UP000190888">
    <property type="component" value="Unassembled WGS sequence"/>
</dbReference>
<dbReference type="RefSeq" id="WP_078830150.1">
    <property type="nucleotide sequence ID" value="NZ_FUWH01000002.1"/>
</dbReference>